<evidence type="ECO:0000256" key="1">
    <source>
        <dbReference type="ARBA" id="ARBA00023002"/>
    </source>
</evidence>
<keyword evidence="1" id="KW-0560">Oxidoreductase</keyword>
<name>A0ABP6JMS6_9ACTN</name>
<comment type="caution">
    <text evidence="5">The sequence shown here is derived from an EMBL/GenBank/DDBJ whole genome shotgun (WGS) entry which is preliminary data.</text>
</comment>
<dbReference type="RefSeq" id="WP_344493928.1">
    <property type="nucleotide sequence ID" value="NZ_BAAAUD010000020.1"/>
</dbReference>
<dbReference type="EMBL" id="BAAAUD010000020">
    <property type="protein sequence ID" value="GAA2936578.1"/>
    <property type="molecule type" value="Genomic_DNA"/>
</dbReference>
<dbReference type="PANTHER" id="PTHR13789">
    <property type="entry name" value="MONOOXYGENASE"/>
    <property type="match status" value="1"/>
</dbReference>
<accession>A0ABP6JMS6</accession>
<dbReference type="InterPro" id="IPR050493">
    <property type="entry name" value="FAD-dep_Monooxygenase_BioMet"/>
</dbReference>
<dbReference type="InterPro" id="IPR002938">
    <property type="entry name" value="FAD-bd"/>
</dbReference>
<keyword evidence="2 5" id="KW-0503">Monooxygenase</keyword>
<dbReference type="PRINTS" id="PR00420">
    <property type="entry name" value="RNGMNOXGNASE"/>
</dbReference>
<keyword evidence="6" id="KW-1185">Reference proteome</keyword>
<dbReference type="SUPFAM" id="SSF51905">
    <property type="entry name" value="FAD/NAD(P)-binding domain"/>
    <property type="match status" value="1"/>
</dbReference>
<protein>
    <submittedName>
        <fullName evidence="5">FAD-dependent monooxygenase</fullName>
    </submittedName>
</protein>
<sequence length="426" mass="44008">MAITSDSQPELRPEPQPPSQPRAVVVGSGIGGLSAAVALHQRGWQVTVLERAVAVEAVGAGIGLAPNGHHALDVIGLGEEIRELAAWQGGGGMRSPSGRWLARTNSSAATERFGGPLVLVHRATLIDRIAARLPGGALRTGSPATLVDPGVAGGRAAVVTTPDGDIEADLVVGADGVHSAMRRALFPDHPGPAYAGITTWRMVVPATAAASFAPHETWGRGALWGSQPLLDGRIYAYAAAAVPAGGHSPDGEKAELLRRFGDWHSPVPEIVAAAGSDEVLRHDVHHLITPLPAFHRGRTALLGDAAHAMAPTMGQGGNQAIEDGIVLAHHLPDAGDIGTGLAAYSAERLPRTTGIVRKSARIAGLVSVRSAPGVALRDTLMRLAGSGPGPGLALRAFDGIADWLPPQRTYAAGAPDPQVRDRQEQR</sequence>
<organism evidence="5 6">
    <name type="scientific">Streptomyces enissocaesilis</name>
    <dbReference type="NCBI Taxonomy" id="332589"/>
    <lineage>
        <taxon>Bacteria</taxon>
        <taxon>Bacillati</taxon>
        <taxon>Actinomycetota</taxon>
        <taxon>Actinomycetes</taxon>
        <taxon>Kitasatosporales</taxon>
        <taxon>Streptomycetaceae</taxon>
        <taxon>Streptomyces</taxon>
        <taxon>Streptomyces rochei group</taxon>
    </lineage>
</organism>
<dbReference type="Pfam" id="PF01494">
    <property type="entry name" value="FAD_binding_3"/>
    <property type="match status" value="1"/>
</dbReference>
<dbReference type="InterPro" id="IPR036188">
    <property type="entry name" value="FAD/NAD-bd_sf"/>
</dbReference>
<feature type="region of interest" description="Disordered" evidence="3">
    <location>
        <begin position="1"/>
        <end position="22"/>
    </location>
</feature>
<gene>
    <name evidence="5" type="ORF">GCM10010446_22200</name>
</gene>
<reference evidence="6" key="1">
    <citation type="journal article" date="2019" name="Int. J. Syst. Evol. Microbiol.">
        <title>The Global Catalogue of Microorganisms (GCM) 10K type strain sequencing project: providing services to taxonomists for standard genome sequencing and annotation.</title>
        <authorList>
            <consortium name="The Broad Institute Genomics Platform"/>
            <consortium name="The Broad Institute Genome Sequencing Center for Infectious Disease"/>
            <person name="Wu L."/>
            <person name="Ma J."/>
        </authorList>
    </citation>
    <scope>NUCLEOTIDE SEQUENCE [LARGE SCALE GENOMIC DNA]</scope>
    <source>
        <strain evidence="6">JCM 9088</strain>
    </source>
</reference>
<dbReference type="PANTHER" id="PTHR13789:SF309">
    <property type="entry name" value="PUTATIVE (AFU_ORTHOLOGUE AFUA_6G14510)-RELATED"/>
    <property type="match status" value="1"/>
</dbReference>
<feature type="domain" description="FAD-binding" evidence="4">
    <location>
        <begin position="24"/>
        <end position="358"/>
    </location>
</feature>
<dbReference type="Gene3D" id="3.50.50.60">
    <property type="entry name" value="FAD/NAD(P)-binding domain"/>
    <property type="match status" value="1"/>
</dbReference>
<evidence type="ECO:0000313" key="5">
    <source>
        <dbReference type="EMBL" id="GAA2936578.1"/>
    </source>
</evidence>
<dbReference type="GO" id="GO:0004497">
    <property type="term" value="F:monooxygenase activity"/>
    <property type="evidence" value="ECO:0007669"/>
    <property type="project" value="UniProtKB-KW"/>
</dbReference>
<evidence type="ECO:0000259" key="4">
    <source>
        <dbReference type="Pfam" id="PF01494"/>
    </source>
</evidence>
<proteinExistence type="predicted"/>
<evidence type="ECO:0000313" key="6">
    <source>
        <dbReference type="Proteomes" id="UP001500403"/>
    </source>
</evidence>
<evidence type="ECO:0000256" key="2">
    <source>
        <dbReference type="ARBA" id="ARBA00023033"/>
    </source>
</evidence>
<evidence type="ECO:0000256" key="3">
    <source>
        <dbReference type="SAM" id="MobiDB-lite"/>
    </source>
</evidence>
<dbReference type="Proteomes" id="UP001500403">
    <property type="component" value="Unassembled WGS sequence"/>
</dbReference>